<dbReference type="Proteomes" id="UP000239388">
    <property type="component" value="Unassembled WGS sequence"/>
</dbReference>
<name>A0A2S8GG02_9BACT</name>
<evidence type="ECO:0008006" key="5">
    <source>
        <dbReference type="Google" id="ProtNLM"/>
    </source>
</evidence>
<comment type="caution">
    <text evidence="3">The sequence shown here is derived from an EMBL/GenBank/DDBJ whole genome shotgun (WGS) entry which is preliminary data.</text>
</comment>
<evidence type="ECO:0000256" key="2">
    <source>
        <dbReference type="SAM" id="SignalP"/>
    </source>
</evidence>
<feature type="signal peptide" evidence="2">
    <location>
        <begin position="1"/>
        <end position="25"/>
    </location>
</feature>
<dbReference type="InterPro" id="IPR046230">
    <property type="entry name" value="DUF6263"/>
</dbReference>
<proteinExistence type="predicted"/>
<organism evidence="3 4">
    <name type="scientific">Blastopirellula marina</name>
    <dbReference type="NCBI Taxonomy" id="124"/>
    <lineage>
        <taxon>Bacteria</taxon>
        <taxon>Pseudomonadati</taxon>
        <taxon>Planctomycetota</taxon>
        <taxon>Planctomycetia</taxon>
        <taxon>Pirellulales</taxon>
        <taxon>Pirellulaceae</taxon>
        <taxon>Blastopirellula</taxon>
    </lineage>
</organism>
<evidence type="ECO:0000313" key="3">
    <source>
        <dbReference type="EMBL" id="PQO43353.1"/>
    </source>
</evidence>
<keyword evidence="2" id="KW-0732">Signal</keyword>
<protein>
    <recommendedName>
        <fullName evidence="5">DUF4412 domain-containing protein</fullName>
    </recommendedName>
</protein>
<dbReference type="EMBL" id="PUIB01000001">
    <property type="protein sequence ID" value="PQO43353.1"/>
    <property type="molecule type" value="Genomic_DNA"/>
</dbReference>
<sequence length="313" mass="34768">MHSMTRNGFFGLILTAALFVSAAAAGETYELKYKFAEGDVLRSKVTHLVNVTTKIQGNQQTAQSRTASTKNWKVEKIDDDGNITLVHSIEDLNMWNKVTDRPEQVFDSTSPEPPAPIFERAAKSVGVPLSRFTISKNGFLQDREELMESAHAPFNQVTVVLPAEPVEIGAKWDSPTDVQIRTSKQQLKKVKTRQLFTLESVSNGVATIDMKTQILTPVENPEIKVELIQQLANGKIKFDINAGRIIRQDLDMDETVIGFQGEASMMKFLGRMQEELLTEPLQTATAPTPAKEKVRTAGVPTPAKRPEDETETE</sequence>
<dbReference type="Pfam" id="PF19777">
    <property type="entry name" value="DUF6263"/>
    <property type="match status" value="1"/>
</dbReference>
<evidence type="ECO:0000256" key="1">
    <source>
        <dbReference type="SAM" id="MobiDB-lite"/>
    </source>
</evidence>
<gene>
    <name evidence="3" type="ORF">C5Y98_00110</name>
</gene>
<accession>A0A2S8GG02</accession>
<reference evidence="3 4" key="1">
    <citation type="submission" date="2018-02" db="EMBL/GenBank/DDBJ databases">
        <title>Comparative genomes isolates from brazilian mangrove.</title>
        <authorList>
            <person name="Araujo J.E."/>
            <person name="Taketani R.G."/>
            <person name="Silva M.C.P."/>
            <person name="Loureco M.V."/>
            <person name="Andreote F.D."/>
        </authorList>
    </citation>
    <scope>NUCLEOTIDE SEQUENCE [LARGE SCALE GENOMIC DNA]</scope>
    <source>
        <strain evidence="3 4">NAP PRIS-MGV</strain>
    </source>
</reference>
<feature type="chain" id="PRO_5015478753" description="DUF4412 domain-containing protein" evidence="2">
    <location>
        <begin position="26"/>
        <end position="313"/>
    </location>
</feature>
<dbReference type="AlphaFoldDB" id="A0A2S8GG02"/>
<evidence type="ECO:0000313" key="4">
    <source>
        <dbReference type="Proteomes" id="UP000239388"/>
    </source>
</evidence>
<feature type="region of interest" description="Disordered" evidence="1">
    <location>
        <begin position="278"/>
        <end position="313"/>
    </location>
</feature>